<evidence type="ECO:0000259" key="8">
    <source>
        <dbReference type="PROSITE" id="PS50110"/>
    </source>
</evidence>
<evidence type="ECO:0000313" key="11">
    <source>
        <dbReference type="Proteomes" id="UP000285120"/>
    </source>
</evidence>
<keyword evidence="3" id="KW-0805">Transcription regulation</keyword>
<dbReference type="SMART" id="SM00862">
    <property type="entry name" value="Trans_reg_C"/>
    <property type="match status" value="1"/>
</dbReference>
<feature type="domain" description="Response regulatory" evidence="8">
    <location>
        <begin position="4"/>
        <end position="117"/>
    </location>
</feature>
<evidence type="ECO:0000259" key="9">
    <source>
        <dbReference type="PROSITE" id="PS51755"/>
    </source>
</evidence>
<dbReference type="InterPro" id="IPR011006">
    <property type="entry name" value="CheY-like_superfamily"/>
</dbReference>
<dbReference type="CDD" id="cd00383">
    <property type="entry name" value="trans_reg_C"/>
    <property type="match status" value="1"/>
</dbReference>
<dbReference type="SMART" id="SM00448">
    <property type="entry name" value="REC"/>
    <property type="match status" value="1"/>
</dbReference>
<dbReference type="FunFam" id="3.40.50.2300:FF:000001">
    <property type="entry name" value="DNA-binding response regulator PhoB"/>
    <property type="match status" value="1"/>
</dbReference>
<dbReference type="InterPro" id="IPR001867">
    <property type="entry name" value="OmpR/PhoB-type_DNA-bd"/>
</dbReference>
<dbReference type="InterPro" id="IPR016032">
    <property type="entry name" value="Sig_transdc_resp-reg_C-effctor"/>
</dbReference>
<dbReference type="PROSITE" id="PS51755">
    <property type="entry name" value="OMPR_PHOB"/>
    <property type="match status" value="1"/>
</dbReference>
<keyword evidence="2" id="KW-0902">Two-component regulatory system</keyword>
<dbReference type="InterPro" id="IPR039420">
    <property type="entry name" value="WalR-like"/>
</dbReference>
<accession>A0A419V8H1</accession>
<evidence type="ECO:0000256" key="4">
    <source>
        <dbReference type="ARBA" id="ARBA00023125"/>
    </source>
</evidence>
<gene>
    <name evidence="10" type="ORF">ATL39_0473</name>
</gene>
<keyword evidence="4 7" id="KW-0238">DNA-binding</keyword>
<dbReference type="PANTHER" id="PTHR48111:SF40">
    <property type="entry name" value="PHOSPHATE REGULON TRANSCRIPTIONAL REGULATORY PROTEIN PHOB"/>
    <property type="match status" value="1"/>
</dbReference>
<comment type="caution">
    <text evidence="10">The sequence shown here is derived from an EMBL/GenBank/DDBJ whole genome shotgun (WGS) entry which is preliminary data.</text>
</comment>
<name>A0A419V8H1_9BACL</name>
<feature type="modified residue" description="4-aspartylphosphate" evidence="6">
    <location>
        <position position="53"/>
    </location>
</feature>
<dbReference type="GO" id="GO:0000976">
    <property type="term" value="F:transcription cis-regulatory region binding"/>
    <property type="evidence" value="ECO:0007669"/>
    <property type="project" value="TreeGrafter"/>
</dbReference>
<feature type="domain" description="OmpR/PhoB-type" evidence="9">
    <location>
        <begin position="128"/>
        <end position="227"/>
    </location>
</feature>
<dbReference type="InterPro" id="IPR036388">
    <property type="entry name" value="WH-like_DNA-bd_sf"/>
</dbReference>
<reference evidence="10 11" key="1">
    <citation type="submission" date="2018-09" db="EMBL/GenBank/DDBJ databases">
        <title>Genomic Encyclopedia of Archaeal and Bacterial Type Strains, Phase II (KMG-II): from individual species to whole genera.</title>
        <authorList>
            <person name="Goeker M."/>
        </authorList>
    </citation>
    <scope>NUCLEOTIDE SEQUENCE [LARGE SCALE GENOMIC DNA]</scope>
    <source>
        <strain evidence="10 11">DSM 17008</strain>
    </source>
</reference>
<dbReference type="Gene3D" id="6.10.250.690">
    <property type="match status" value="1"/>
</dbReference>
<dbReference type="PANTHER" id="PTHR48111">
    <property type="entry name" value="REGULATOR OF RPOS"/>
    <property type="match status" value="1"/>
</dbReference>
<organism evidence="10 11">
    <name type="scientific">Sinobaca qinghaiensis</name>
    <dbReference type="NCBI Taxonomy" id="342944"/>
    <lineage>
        <taxon>Bacteria</taxon>
        <taxon>Bacillati</taxon>
        <taxon>Bacillota</taxon>
        <taxon>Bacilli</taxon>
        <taxon>Bacillales</taxon>
        <taxon>Sporolactobacillaceae</taxon>
        <taxon>Sinobaca</taxon>
    </lineage>
</organism>
<evidence type="ECO:0000313" key="10">
    <source>
        <dbReference type="EMBL" id="RKD76258.1"/>
    </source>
</evidence>
<dbReference type="AlphaFoldDB" id="A0A419V8H1"/>
<dbReference type="EMBL" id="RAPK01000006">
    <property type="protein sequence ID" value="RKD76258.1"/>
    <property type="molecule type" value="Genomic_DNA"/>
</dbReference>
<dbReference type="SUPFAM" id="SSF46894">
    <property type="entry name" value="C-terminal effector domain of the bipartite response regulators"/>
    <property type="match status" value="1"/>
</dbReference>
<evidence type="ECO:0000256" key="6">
    <source>
        <dbReference type="PROSITE-ProRule" id="PRU00169"/>
    </source>
</evidence>
<dbReference type="Pfam" id="PF00486">
    <property type="entry name" value="Trans_reg_C"/>
    <property type="match status" value="1"/>
</dbReference>
<evidence type="ECO:0000256" key="1">
    <source>
        <dbReference type="ARBA" id="ARBA00022553"/>
    </source>
</evidence>
<sequence>METSILIVDDEANMRQLVDIYLSKEGFHVYQAASGREALELMERTSICVAIIDIMMPGMDGWTLCRSIKDSGDTGILMLSARTDVKDRIKGLNLGADDYLVKPFDPEELIARVRAITRRSSQAREDVPSSLILPEMKIFYETREVFVQNNTVDLTPTEYMILLLLAEHPKRIYTRENIVEQADRYEEWHDYRKVDTHIKNVRKKLQAAGLSYNPIKTVWGVGYAFQQIKEQNQ</sequence>
<dbReference type="Gene3D" id="1.10.10.10">
    <property type="entry name" value="Winged helix-like DNA-binding domain superfamily/Winged helix DNA-binding domain"/>
    <property type="match status" value="1"/>
</dbReference>
<dbReference type="Gene3D" id="3.40.50.2300">
    <property type="match status" value="1"/>
</dbReference>
<proteinExistence type="predicted"/>
<dbReference type="InterPro" id="IPR001789">
    <property type="entry name" value="Sig_transdc_resp-reg_receiver"/>
</dbReference>
<keyword evidence="11" id="KW-1185">Reference proteome</keyword>
<dbReference type="GO" id="GO:0005829">
    <property type="term" value="C:cytosol"/>
    <property type="evidence" value="ECO:0007669"/>
    <property type="project" value="TreeGrafter"/>
</dbReference>
<feature type="DNA-binding region" description="OmpR/PhoB-type" evidence="7">
    <location>
        <begin position="128"/>
        <end position="227"/>
    </location>
</feature>
<evidence type="ECO:0000256" key="3">
    <source>
        <dbReference type="ARBA" id="ARBA00023015"/>
    </source>
</evidence>
<protein>
    <submittedName>
        <fullName evidence="10">Two-component system response regulator ResD</fullName>
    </submittedName>
</protein>
<dbReference type="PROSITE" id="PS50110">
    <property type="entry name" value="RESPONSE_REGULATORY"/>
    <property type="match status" value="1"/>
</dbReference>
<keyword evidence="1 6" id="KW-0597">Phosphoprotein</keyword>
<dbReference type="GO" id="GO:0000156">
    <property type="term" value="F:phosphorelay response regulator activity"/>
    <property type="evidence" value="ECO:0007669"/>
    <property type="project" value="TreeGrafter"/>
</dbReference>
<dbReference type="Proteomes" id="UP000285120">
    <property type="component" value="Unassembled WGS sequence"/>
</dbReference>
<keyword evidence="5" id="KW-0804">Transcription</keyword>
<evidence type="ECO:0000256" key="5">
    <source>
        <dbReference type="ARBA" id="ARBA00023163"/>
    </source>
</evidence>
<dbReference type="RefSeq" id="WP_245960892.1">
    <property type="nucleotide sequence ID" value="NZ_RAPK01000006.1"/>
</dbReference>
<evidence type="ECO:0000256" key="2">
    <source>
        <dbReference type="ARBA" id="ARBA00023012"/>
    </source>
</evidence>
<evidence type="ECO:0000256" key="7">
    <source>
        <dbReference type="PROSITE-ProRule" id="PRU01091"/>
    </source>
</evidence>
<dbReference type="GO" id="GO:0006355">
    <property type="term" value="P:regulation of DNA-templated transcription"/>
    <property type="evidence" value="ECO:0007669"/>
    <property type="project" value="InterPro"/>
</dbReference>
<dbReference type="GO" id="GO:0032993">
    <property type="term" value="C:protein-DNA complex"/>
    <property type="evidence" value="ECO:0007669"/>
    <property type="project" value="TreeGrafter"/>
</dbReference>
<dbReference type="SUPFAM" id="SSF52172">
    <property type="entry name" value="CheY-like"/>
    <property type="match status" value="1"/>
</dbReference>
<dbReference type="Pfam" id="PF00072">
    <property type="entry name" value="Response_reg"/>
    <property type="match status" value="1"/>
</dbReference>
<dbReference type="CDD" id="cd17574">
    <property type="entry name" value="REC_OmpR"/>
    <property type="match status" value="1"/>
</dbReference>